<dbReference type="Gene3D" id="3.40.630.30">
    <property type="match status" value="1"/>
</dbReference>
<evidence type="ECO:0000313" key="2">
    <source>
        <dbReference type="EMBL" id="QIL48169.1"/>
    </source>
</evidence>
<organism evidence="2 3">
    <name type="scientific">Vagococcus hydrophili</name>
    <dbReference type="NCBI Taxonomy" id="2714947"/>
    <lineage>
        <taxon>Bacteria</taxon>
        <taxon>Bacillati</taxon>
        <taxon>Bacillota</taxon>
        <taxon>Bacilli</taxon>
        <taxon>Lactobacillales</taxon>
        <taxon>Enterococcaceae</taxon>
        <taxon>Vagococcus</taxon>
    </lineage>
</organism>
<dbReference type="PANTHER" id="PTHR43415:SF4">
    <property type="entry name" value="N-ACETYLTRANSFERASE DOMAIN-CONTAINING PROTEIN"/>
    <property type="match status" value="1"/>
</dbReference>
<feature type="domain" description="N-acetyltransferase" evidence="1">
    <location>
        <begin position="5"/>
        <end position="170"/>
    </location>
</feature>
<dbReference type="Pfam" id="PF13302">
    <property type="entry name" value="Acetyltransf_3"/>
    <property type="match status" value="1"/>
</dbReference>
<dbReference type="EMBL" id="CP049887">
    <property type="protein sequence ID" value="QIL48169.1"/>
    <property type="molecule type" value="Genomic_DNA"/>
</dbReference>
<keyword evidence="2" id="KW-0808">Transferase</keyword>
<dbReference type="PANTHER" id="PTHR43415">
    <property type="entry name" value="SPERMIDINE N(1)-ACETYLTRANSFERASE"/>
    <property type="match status" value="1"/>
</dbReference>
<dbReference type="RefSeq" id="WP_166034317.1">
    <property type="nucleotide sequence ID" value="NZ_CP049887.1"/>
</dbReference>
<reference evidence="2 3" key="1">
    <citation type="submission" date="2020-03" db="EMBL/GenBank/DDBJ databases">
        <title>Vagococcus sp. nov., isolated from beetles.</title>
        <authorList>
            <person name="Hyun D.-W."/>
            <person name="Bae J.-W."/>
        </authorList>
    </citation>
    <scope>NUCLEOTIDE SEQUENCE [LARGE SCALE GENOMIC DNA]</scope>
    <source>
        <strain evidence="2 3">HDW17B</strain>
    </source>
</reference>
<dbReference type="AlphaFoldDB" id="A0A6G8AT71"/>
<name>A0A6G8AT71_9ENTE</name>
<sequence length="177" mass="20910">MLMKIELKKIMPEDLVELWEISYGPDADLEWMNYNGPYFHDPILTKEEYLTGWVTQVINHHRFKLITVDDKIVGIVTAYWEDGKLKHWLEVGMVIYDRNMWGKGIGTKVLKMWLPYLFTEYPELPHLSFTTWSGNSGMEKIGQKAGMTKEGVIRKVRYWQGNYYDSVKYGILREECC</sequence>
<dbReference type="PROSITE" id="PS51186">
    <property type="entry name" value="GNAT"/>
    <property type="match status" value="1"/>
</dbReference>
<proteinExistence type="predicted"/>
<dbReference type="CDD" id="cd04301">
    <property type="entry name" value="NAT_SF"/>
    <property type="match status" value="1"/>
</dbReference>
<gene>
    <name evidence="2" type="ORF">G7082_06535</name>
</gene>
<dbReference type="SUPFAM" id="SSF55729">
    <property type="entry name" value="Acyl-CoA N-acyltransferases (Nat)"/>
    <property type="match status" value="1"/>
</dbReference>
<evidence type="ECO:0000259" key="1">
    <source>
        <dbReference type="PROSITE" id="PS51186"/>
    </source>
</evidence>
<evidence type="ECO:0000313" key="3">
    <source>
        <dbReference type="Proteomes" id="UP000501747"/>
    </source>
</evidence>
<dbReference type="InterPro" id="IPR016181">
    <property type="entry name" value="Acyl_CoA_acyltransferase"/>
</dbReference>
<keyword evidence="3" id="KW-1185">Reference proteome</keyword>
<dbReference type="InterPro" id="IPR000182">
    <property type="entry name" value="GNAT_dom"/>
</dbReference>
<dbReference type="KEGG" id="vhy:G7082_06535"/>
<protein>
    <submittedName>
        <fullName evidence="2">GNAT family N-acetyltransferase</fullName>
    </submittedName>
</protein>
<dbReference type="GO" id="GO:0016747">
    <property type="term" value="F:acyltransferase activity, transferring groups other than amino-acyl groups"/>
    <property type="evidence" value="ECO:0007669"/>
    <property type="project" value="InterPro"/>
</dbReference>
<accession>A0A6G8AT71</accession>
<dbReference type="Proteomes" id="UP000501747">
    <property type="component" value="Chromosome"/>
</dbReference>